<dbReference type="AlphaFoldDB" id="A0A2T3L8J6"/>
<dbReference type="SUPFAM" id="SSF52467">
    <property type="entry name" value="DHS-like NAD/FAD-binding domain"/>
    <property type="match status" value="1"/>
</dbReference>
<proteinExistence type="predicted"/>
<organism evidence="1 2">
    <name type="scientific">Photobacterium indicum</name>
    <dbReference type="NCBI Taxonomy" id="81447"/>
    <lineage>
        <taxon>Bacteria</taxon>
        <taxon>Pseudomonadati</taxon>
        <taxon>Pseudomonadota</taxon>
        <taxon>Gammaproteobacteria</taxon>
        <taxon>Vibrionales</taxon>
        <taxon>Vibrionaceae</taxon>
        <taxon>Photobacterium</taxon>
    </lineage>
</organism>
<accession>A0A2T3L8J6</accession>
<evidence type="ECO:0000313" key="1">
    <source>
        <dbReference type="EMBL" id="PSV47314.1"/>
    </source>
</evidence>
<dbReference type="Proteomes" id="UP000241803">
    <property type="component" value="Unassembled WGS sequence"/>
</dbReference>
<sequence length="363" mass="42449">MPDAMTNNLEPLQTYHEYKAENETIDDDESGYAVYFQKGEDDPVLLAKPSLALFHGDLNLYNQESERIRLERFSSVLNTEVFPRNKQNFDELLNAQRSNKVTPFIGAGASISAGCQSWSRYLECKAKEVDIDDDVIEQHLSGNMLEDLLDLILRQPRGRAFEFYFTQDFEHANPENSYVWNFPDIFNACVITTNFDRVIEDCYARQGKSFKEKTVGLNNPHNFIKAMTRGDRYLLKLHGNMDNPEYRVFTKAEYQRAYSNDAQSLVDIDYPLPKLLTHLYLSHSFLFIGCSLEVDRTVKAFEQLFEREERNKIADHYAIIEAPENNDKFYELEQRLMFCNIKPIWYEHNQYEKVNEIIGLMIV</sequence>
<dbReference type="InterPro" id="IPR029035">
    <property type="entry name" value="DHS-like_NAD/FAD-binding_dom"/>
</dbReference>
<dbReference type="Pfam" id="PF13289">
    <property type="entry name" value="SIR2_2"/>
    <property type="match status" value="1"/>
</dbReference>
<name>A0A2T3L8J6_9GAMM</name>
<dbReference type="EMBL" id="PYOC01000003">
    <property type="protein sequence ID" value="PSV47314.1"/>
    <property type="molecule type" value="Genomic_DNA"/>
</dbReference>
<dbReference type="RefSeq" id="WP_107253504.1">
    <property type="nucleotide sequence ID" value="NZ_PYOC01000003.1"/>
</dbReference>
<reference evidence="1 2" key="1">
    <citation type="submission" date="2018-03" db="EMBL/GenBank/DDBJ databases">
        <title>Whole genome sequencing of Histamine producing bacteria.</title>
        <authorList>
            <person name="Butler K."/>
        </authorList>
    </citation>
    <scope>NUCLEOTIDE SEQUENCE [LARGE SCALE GENOMIC DNA]</scope>
    <source>
        <strain evidence="1 2">ATCC 19614</strain>
    </source>
</reference>
<evidence type="ECO:0000313" key="2">
    <source>
        <dbReference type="Proteomes" id="UP000241803"/>
    </source>
</evidence>
<gene>
    <name evidence="1" type="ORF">C9J47_10565</name>
</gene>
<comment type="caution">
    <text evidence="1">The sequence shown here is derived from an EMBL/GenBank/DDBJ whole genome shotgun (WGS) entry which is preliminary data.</text>
</comment>
<keyword evidence="2" id="KW-1185">Reference proteome</keyword>
<protein>
    <submittedName>
        <fullName evidence="1">Uncharacterized protein</fullName>
    </submittedName>
</protein>